<protein>
    <recommendedName>
        <fullName evidence="6">Cytochrome c domain-containing protein</fullName>
    </recommendedName>
</protein>
<sequence length="386" mass="40665">MVRLLGLAVAALALLTLAAAVVIWRQPPSALAISHWPFAWRYDPDLPVSPHTWRQLWLALAQSGVALVLLVWALFVRRWRVGLLVAAAVLAASAHWPRPQMLLTEAHRTSYQRSPLAFSEANVLQGGRLYQARCAGCHGVAADGRGPRAASLPVWPSVLGAALFDNRLEGDLHWQVAQGDASASMHGFHAVLHDDEIWQVLDYLRLQAYGASGGVGMPAIPAPVVPLTCRDGRAQDLRGLRGLPLRVVAVAPGAPEEPQDPRVLTVALTRGSASDVNADCVASGAGAWDAYALAAGLSADALAAGANADTQAAGANVDALAGAQFMVDRRGWLRARRLPGAAPAWTSADNVCGPGGRMEGASARGLGDLLQAMDDTPIALPDRRLP</sequence>
<dbReference type="EMBL" id="CADIJQ010000003">
    <property type="protein sequence ID" value="CAB3699951.1"/>
    <property type="molecule type" value="Genomic_DNA"/>
</dbReference>
<name>A0A6S7B6A3_9BURK</name>
<keyword evidence="5" id="KW-1133">Transmembrane helix</keyword>
<keyword evidence="3 4" id="KW-0408">Iron</keyword>
<dbReference type="InterPro" id="IPR009056">
    <property type="entry name" value="Cyt_c-like_dom"/>
</dbReference>
<dbReference type="GO" id="GO:0009055">
    <property type="term" value="F:electron transfer activity"/>
    <property type="evidence" value="ECO:0007669"/>
    <property type="project" value="InterPro"/>
</dbReference>
<feature type="transmembrane region" description="Helical" evidence="5">
    <location>
        <begin position="56"/>
        <end position="74"/>
    </location>
</feature>
<accession>A0A6S7B6A3</accession>
<dbReference type="Proteomes" id="UP000494269">
    <property type="component" value="Unassembled WGS sequence"/>
</dbReference>
<keyword evidence="8" id="KW-1185">Reference proteome</keyword>
<feature type="domain" description="Cytochrome c" evidence="6">
    <location>
        <begin position="121"/>
        <end position="208"/>
    </location>
</feature>
<dbReference type="RefSeq" id="WP_254600548.1">
    <property type="nucleotide sequence ID" value="NZ_CADIJQ010000003.1"/>
</dbReference>
<dbReference type="InterPro" id="IPR036909">
    <property type="entry name" value="Cyt_c-like_dom_sf"/>
</dbReference>
<feature type="transmembrane region" description="Helical" evidence="5">
    <location>
        <begin position="81"/>
        <end position="97"/>
    </location>
</feature>
<keyword evidence="2 4" id="KW-0479">Metal-binding</keyword>
<reference evidence="7 8" key="1">
    <citation type="submission" date="2020-04" db="EMBL/GenBank/DDBJ databases">
        <authorList>
            <person name="De Canck E."/>
        </authorList>
    </citation>
    <scope>NUCLEOTIDE SEQUENCE [LARGE SCALE GENOMIC DNA]</scope>
    <source>
        <strain evidence="7 8">LMG 3441</strain>
    </source>
</reference>
<dbReference type="GO" id="GO:0046872">
    <property type="term" value="F:metal ion binding"/>
    <property type="evidence" value="ECO:0007669"/>
    <property type="project" value="UniProtKB-KW"/>
</dbReference>
<dbReference type="SUPFAM" id="SSF46626">
    <property type="entry name" value="Cytochrome c"/>
    <property type="match status" value="1"/>
</dbReference>
<dbReference type="GO" id="GO:0020037">
    <property type="term" value="F:heme binding"/>
    <property type="evidence" value="ECO:0007669"/>
    <property type="project" value="InterPro"/>
</dbReference>
<evidence type="ECO:0000256" key="3">
    <source>
        <dbReference type="ARBA" id="ARBA00023004"/>
    </source>
</evidence>
<evidence type="ECO:0000313" key="7">
    <source>
        <dbReference type="EMBL" id="CAB3699951.1"/>
    </source>
</evidence>
<gene>
    <name evidence="7" type="ORF">LMG3441_02499</name>
</gene>
<evidence type="ECO:0000259" key="6">
    <source>
        <dbReference type="PROSITE" id="PS51007"/>
    </source>
</evidence>
<dbReference type="Gene3D" id="1.10.760.10">
    <property type="entry name" value="Cytochrome c-like domain"/>
    <property type="match status" value="1"/>
</dbReference>
<dbReference type="PROSITE" id="PS51007">
    <property type="entry name" value="CYTC"/>
    <property type="match status" value="1"/>
</dbReference>
<keyword evidence="5" id="KW-0812">Transmembrane</keyword>
<organism evidence="7 8">
    <name type="scientific">Achromobacter kerstersii</name>
    <dbReference type="NCBI Taxonomy" id="1353890"/>
    <lineage>
        <taxon>Bacteria</taxon>
        <taxon>Pseudomonadati</taxon>
        <taxon>Pseudomonadota</taxon>
        <taxon>Betaproteobacteria</taxon>
        <taxon>Burkholderiales</taxon>
        <taxon>Alcaligenaceae</taxon>
        <taxon>Achromobacter</taxon>
    </lineage>
</organism>
<evidence type="ECO:0000256" key="5">
    <source>
        <dbReference type="SAM" id="Phobius"/>
    </source>
</evidence>
<keyword evidence="5" id="KW-0472">Membrane</keyword>
<proteinExistence type="predicted"/>
<dbReference type="AlphaFoldDB" id="A0A6S7B6A3"/>
<evidence type="ECO:0000256" key="4">
    <source>
        <dbReference type="PROSITE-ProRule" id="PRU00433"/>
    </source>
</evidence>
<keyword evidence="1 4" id="KW-0349">Heme</keyword>
<evidence type="ECO:0000256" key="1">
    <source>
        <dbReference type="ARBA" id="ARBA00022617"/>
    </source>
</evidence>
<evidence type="ECO:0000313" key="8">
    <source>
        <dbReference type="Proteomes" id="UP000494269"/>
    </source>
</evidence>
<dbReference type="Pfam" id="PF13442">
    <property type="entry name" value="Cytochrome_CBB3"/>
    <property type="match status" value="1"/>
</dbReference>
<evidence type="ECO:0000256" key="2">
    <source>
        <dbReference type="ARBA" id="ARBA00022723"/>
    </source>
</evidence>